<reference evidence="4 5" key="1">
    <citation type="submission" date="2016-10" db="EMBL/GenBank/DDBJ databases">
        <authorList>
            <person name="de Groot N.N."/>
        </authorList>
    </citation>
    <scope>NUCLEOTIDE SEQUENCE [LARGE SCALE GENOMIC DNA]</scope>
    <source>
        <strain evidence="5">E92,LMG 26720,CCM 7988</strain>
    </source>
</reference>
<name>A0A1I5WPL6_9BACT</name>
<evidence type="ECO:0000313" key="4">
    <source>
        <dbReference type="EMBL" id="SFQ21723.1"/>
    </source>
</evidence>
<feature type="domain" description="DUF1731" evidence="3">
    <location>
        <begin position="252"/>
        <end position="299"/>
    </location>
</feature>
<evidence type="ECO:0000259" key="2">
    <source>
        <dbReference type="Pfam" id="PF01370"/>
    </source>
</evidence>
<dbReference type="Proteomes" id="UP000199306">
    <property type="component" value="Unassembled WGS sequence"/>
</dbReference>
<dbReference type="AlphaFoldDB" id="A0A1I5WPL6"/>
<organism evidence="4 5">
    <name type="scientific">Pseudarcicella hirudinis</name>
    <dbReference type="NCBI Taxonomy" id="1079859"/>
    <lineage>
        <taxon>Bacteria</taxon>
        <taxon>Pseudomonadati</taxon>
        <taxon>Bacteroidota</taxon>
        <taxon>Cytophagia</taxon>
        <taxon>Cytophagales</taxon>
        <taxon>Flectobacillaceae</taxon>
        <taxon>Pseudarcicella</taxon>
    </lineage>
</organism>
<dbReference type="OrthoDB" id="9801773at2"/>
<sequence>MNVLITGGTGLIGKRLTEKLLEMGFTVSHLSRSPSDSKMVKTYRWNIDKQEIDDKAIAEADFLIHLAGAGVADQRWSPARKTEIINSRTKSLELIAGRLSKIPHKIRAFSSASGIAYYGIDTKNEKISEQHSAGSDFLAKVSVDWEKAADLIQHAGIRTTKLRTGIVLTKEGGALGKMTMPVRLGIGAPLGSGQQFQSWIHIDDLCEMYIKSLLDEKMCGAYNAVAPNPVKNAELTKIAAEVLKKPLWLPNIPAWVLKLIFGEMSEIILGSSYILNQRIEQETDFIYQYSDIKSALQALTGK</sequence>
<feature type="domain" description="NAD-dependent epimerase/dehydratase" evidence="2">
    <location>
        <begin position="3"/>
        <end position="215"/>
    </location>
</feature>
<proteinExistence type="inferred from homology"/>
<dbReference type="InterPro" id="IPR013549">
    <property type="entry name" value="DUF1731"/>
</dbReference>
<keyword evidence="5" id="KW-1185">Reference proteome</keyword>
<dbReference type="InterPro" id="IPR001509">
    <property type="entry name" value="Epimerase_deHydtase"/>
</dbReference>
<dbReference type="InterPro" id="IPR010099">
    <property type="entry name" value="SDR39U1"/>
</dbReference>
<dbReference type="STRING" id="1079859.SAMN04515674_11298"/>
<comment type="similarity">
    <text evidence="1">Belongs to the NAD(P)-dependent epimerase/dehydratase family. SDR39U1 subfamily.</text>
</comment>
<evidence type="ECO:0000256" key="1">
    <source>
        <dbReference type="ARBA" id="ARBA00009353"/>
    </source>
</evidence>
<dbReference type="Pfam" id="PF01370">
    <property type="entry name" value="Epimerase"/>
    <property type="match status" value="1"/>
</dbReference>
<dbReference type="InterPro" id="IPR036291">
    <property type="entry name" value="NAD(P)-bd_dom_sf"/>
</dbReference>
<dbReference type="NCBIfam" id="TIGR01777">
    <property type="entry name" value="yfcH"/>
    <property type="match status" value="1"/>
</dbReference>
<evidence type="ECO:0000259" key="3">
    <source>
        <dbReference type="Pfam" id="PF08338"/>
    </source>
</evidence>
<gene>
    <name evidence="4" type="ORF">SAMN04515674_11298</name>
</gene>
<dbReference type="EMBL" id="FOXH01000012">
    <property type="protein sequence ID" value="SFQ21723.1"/>
    <property type="molecule type" value="Genomic_DNA"/>
</dbReference>
<dbReference type="RefSeq" id="WP_092018637.1">
    <property type="nucleotide sequence ID" value="NZ_FOXH01000012.1"/>
</dbReference>
<dbReference type="PANTHER" id="PTHR11092">
    <property type="entry name" value="SUGAR NUCLEOTIDE EPIMERASE RELATED"/>
    <property type="match status" value="1"/>
</dbReference>
<accession>A0A1I5WPL6</accession>
<dbReference type="Pfam" id="PF08338">
    <property type="entry name" value="DUF1731"/>
    <property type="match status" value="1"/>
</dbReference>
<evidence type="ECO:0008006" key="6">
    <source>
        <dbReference type="Google" id="ProtNLM"/>
    </source>
</evidence>
<dbReference type="PANTHER" id="PTHR11092:SF0">
    <property type="entry name" value="EPIMERASE FAMILY PROTEIN SDR39U1"/>
    <property type="match status" value="1"/>
</dbReference>
<dbReference type="Gene3D" id="3.40.50.720">
    <property type="entry name" value="NAD(P)-binding Rossmann-like Domain"/>
    <property type="match status" value="1"/>
</dbReference>
<dbReference type="SUPFAM" id="SSF51735">
    <property type="entry name" value="NAD(P)-binding Rossmann-fold domains"/>
    <property type="match status" value="1"/>
</dbReference>
<protein>
    <recommendedName>
        <fullName evidence="6">TIGR01777 family protein</fullName>
    </recommendedName>
</protein>
<evidence type="ECO:0000313" key="5">
    <source>
        <dbReference type="Proteomes" id="UP000199306"/>
    </source>
</evidence>